<evidence type="ECO:0000313" key="2">
    <source>
        <dbReference type="Proteomes" id="UP001419268"/>
    </source>
</evidence>
<sequence length="154" mass="17027">MQRNPLLARPAGKRAVAGFMDPQLCRQLTVIDLKTLESTLAIVFPCEAKASKDHPTMDTVVCQLSFVSLRELVIQRCKGILSLQGLQVYEFVSQGERAVAGFMDPQLGRQLTVIDLKTLEATLAIVFLCEAKASKDHPTMDTVVCQGIDIHNWN</sequence>
<dbReference type="Proteomes" id="UP001419268">
    <property type="component" value="Unassembled WGS sequence"/>
</dbReference>
<comment type="caution">
    <text evidence="1">The sequence shown here is derived from an EMBL/GenBank/DDBJ whole genome shotgun (WGS) entry which is preliminary data.</text>
</comment>
<keyword evidence="2" id="KW-1185">Reference proteome</keyword>
<reference evidence="1 2" key="1">
    <citation type="submission" date="2024-01" db="EMBL/GenBank/DDBJ databases">
        <title>Genome assemblies of Stephania.</title>
        <authorList>
            <person name="Yang L."/>
        </authorList>
    </citation>
    <scope>NUCLEOTIDE SEQUENCE [LARGE SCALE GENOMIC DNA]</scope>
    <source>
        <strain evidence="1">JXDWG</strain>
        <tissue evidence="1">Leaf</tissue>
    </source>
</reference>
<organism evidence="1 2">
    <name type="scientific">Stephania cephalantha</name>
    <dbReference type="NCBI Taxonomy" id="152367"/>
    <lineage>
        <taxon>Eukaryota</taxon>
        <taxon>Viridiplantae</taxon>
        <taxon>Streptophyta</taxon>
        <taxon>Embryophyta</taxon>
        <taxon>Tracheophyta</taxon>
        <taxon>Spermatophyta</taxon>
        <taxon>Magnoliopsida</taxon>
        <taxon>Ranunculales</taxon>
        <taxon>Menispermaceae</taxon>
        <taxon>Menispermoideae</taxon>
        <taxon>Cissampelideae</taxon>
        <taxon>Stephania</taxon>
    </lineage>
</organism>
<proteinExistence type="predicted"/>
<dbReference type="AlphaFoldDB" id="A0AAP0PEP7"/>
<evidence type="ECO:0000313" key="1">
    <source>
        <dbReference type="EMBL" id="KAK9141232.1"/>
    </source>
</evidence>
<accession>A0AAP0PEP7</accession>
<dbReference type="EMBL" id="JBBNAG010000004">
    <property type="protein sequence ID" value="KAK9141232.1"/>
    <property type="molecule type" value="Genomic_DNA"/>
</dbReference>
<protein>
    <submittedName>
        <fullName evidence="1">Uncharacterized protein</fullName>
    </submittedName>
</protein>
<gene>
    <name evidence="1" type="ORF">Scep_010913</name>
</gene>
<name>A0AAP0PEP7_9MAGN</name>